<dbReference type="InterPro" id="IPR024843">
    <property type="entry name" value="Dapper"/>
</dbReference>
<dbReference type="Proteomes" id="UP001497482">
    <property type="component" value="Chromosome 12"/>
</dbReference>
<organism evidence="4 5">
    <name type="scientific">Knipowitschia caucasica</name>
    <name type="common">Caucasian dwarf goby</name>
    <name type="synonym">Pomatoschistus caucasicus</name>
    <dbReference type="NCBI Taxonomy" id="637954"/>
    <lineage>
        <taxon>Eukaryota</taxon>
        <taxon>Metazoa</taxon>
        <taxon>Chordata</taxon>
        <taxon>Craniata</taxon>
        <taxon>Vertebrata</taxon>
        <taxon>Euteleostomi</taxon>
        <taxon>Actinopterygii</taxon>
        <taxon>Neopterygii</taxon>
        <taxon>Teleostei</taxon>
        <taxon>Neoteleostei</taxon>
        <taxon>Acanthomorphata</taxon>
        <taxon>Gobiaria</taxon>
        <taxon>Gobiiformes</taxon>
        <taxon>Gobioidei</taxon>
        <taxon>Gobiidae</taxon>
        <taxon>Gobiinae</taxon>
        <taxon>Knipowitschia</taxon>
    </lineage>
</organism>
<feature type="region of interest" description="Disordered" evidence="3">
    <location>
        <begin position="143"/>
        <end position="184"/>
    </location>
</feature>
<dbReference type="Pfam" id="PF15268">
    <property type="entry name" value="Dapper"/>
    <property type="match status" value="1"/>
</dbReference>
<feature type="compositionally biased region" description="Low complexity" evidence="3">
    <location>
        <begin position="227"/>
        <end position="240"/>
    </location>
</feature>
<feature type="region of interest" description="Disordered" evidence="3">
    <location>
        <begin position="223"/>
        <end position="326"/>
    </location>
</feature>
<feature type="compositionally biased region" description="Polar residues" evidence="3">
    <location>
        <begin position="252"/>
        <end position="265"/>
    </location>
</feature>
<keyword evidence="5" id="KW-1185">Reference proteome</keyword>
<feature type="compositionally biased region" description="Polar residues" evidence="3">
    <location>
        <begin position="354"/>
        <end position="363"/>
    </location>
</feature>
<proteinExistence type="inferred from homology"/>
<sequence length="363" mass="40145">MFVHEPGECTRTRLELVLRSLRDLDHRRVRQMVLVRSALDPGGVQMATSDDSPEPGLIQDQDHRNQDQWEENLLQLKQQLRSLKIRDAGLVSQIRDLDRQILELRLDADSSHVLPSESPACNSRSSSGFYDFSEGLSLSNSLFSLSSTHDPETPPPSTEVPPTSIFGPQTLLCSLPSPSSSSPSQPPLCLLDSYILSLLHRRTPTSRPNQPRTTTQLLLHHQPHALSPSSPNPSSSSPNPCGASGPHAGFEMSQTSPEVAESTLSKGHLSPHTGDGTEGNMLKPRRRDQLGMKTPQSLDLDQKEDPVLREEEKTEEEERSRGRPGGFAHVWLCSIHETFFSQTQSAEVTGADWQPTNQRAVPQ</sequence>
<evidence type="ECO:0000256" key="1">
    <source>
        <dbReference type="ARBA" id="ARBA00010807"/>
    </source>
</evidence>
<protein>
    <submittedName>
        <fullName evidence="4">Uncharacterized protein</fullName>
    </submittedName>
</protein>
<feature type="compositionally biased region" description="Basic and acidic residues" evidence="3">
    <location>
        <begin position="300"/>
        <end position="321"/>
    </location>
</feature>
<evidence type="ECO:0000313" key="5">
    <source>
        <dbReference type="Proteomes" id="UP001497482"/>
    </source>
</evidence>
<reference evidence="4 5" key="1">
    <citation type="submission" date="2024-04" db="EMBL/GenBank/DDBJ databases">
        <authorList>
            <person name="Waldvogel A.-M."/>
            <person name="Schoenle A."/>
        </authorList>
    </citation>
    <scope>NUCLEOTIDE SEQUENCE [LARGE SCALE GENOMIC DNA]</scope>
</reference>
<dbReference type="EMBL" id="OZ035834">
    <property type="protein sequence ID" value="CAL1575417.1"/>
    <property type="molecule type" value="Genomic_DNA"/>
</dbReference>
<comment type="similarity">
    <text evidence="1">Belongs to the dapper family.</text>
</comment>
<feature type="compositionally biased region" description="Low complexity" evidence="3">
    <location>
        <begin position="160"/>
        <end position="184"/>
    </location>
</feature>
<evidence type="ECO:0000313" key="4">
    <source>
        <dbReference type="EMBL" id="CAL1575417.1"/>
    </source>
</evidence>
<keyword evidence="2" id="KW-0175">Coiled coil</keyword>
<dbReference type="GO" id="GO:0090090">
    <property type="term" value="P:negative regulation of canonical Wnt signaling pathway"/>
    <property type="evidence" value="ECO:0007669"/>
    <property type="project" value="TreeGrafter"/>
</dbReference>
<evidence type="ECO:0000256" key="2">
    <source>
        <dbReference type="ARBA" id="ARBA00023054"/>
    </source>
</evidence>
<name>A0AAV2JD25_KNICA</name>
<dbReference type="PANTHER" id="PTHR15919">
    <property type="entry name" value="DAPPER-RELATED"/>
    <property type="match status" value="1"/>
</dbReference>
<evidence type="ECO:0000256" key="3">
    <source>
        <dbReference type="SAM" id="MobiDB-lite"/>
    </source>
</evidence>
<dbReference type="AlphaFoldDB" id="A0AAV2JD25"/>
<feature type="region of interest" description="Disordered" evidence="3">
    <location>
        <begin position="344"/>
        <end position="363"/>
    </location>
</feature>
<gene>
    <name evidence="4" type="ORF">KC01_LOCUS6998</name>
</gene>
<accession>A0AAV2JD25</accession>
<dbReference type="GO" id="GO:0005737">
    <property type="term" value="C:cytoplasm"/>
    <property type="evidence" value="ECO:0007669"/>
    <property type="project" value="TreeGrafter"/>
</dbReference>